<protein>
    <submittedName>
        <fullName evidence="3">Uncharacterized protein</fullName>
    </submittedName>
</protein>
<proteinExistence type="predicted"/>
<keyword evidence="5" id="KW-1185">Reference proteome</keyword>
<dbReference type="KEGG" id="vg:80532637"/>
<keyword evidence="2" id="KW-0472">Membrane</keyword>
<gene>
    <name evidence="3" type="primary">HP3</name>
    <name evidence="4" type="synonym">HP3'</name>
</gene>
<name>V5NWM1_9ALPH</name>
<organism evidence="3 5">
    <name type="scientific">Chelonid alphaherpesvirus 5</name>
    <dbReference type="NCBI Taxonomy" id="702736"/>
    <lineage>
        <taxon>Viruses</taxon>
        <taxon>Duplodnaviria</taxon>
        <taxon>Heunggongvirae</taxon>
        <taxon>Peploviricota</taxon>
        <taxon>Herviviricetes</taxon>
        <taxon>Herpesvirales</taxon>
        <taxon>Orthoherpesviridae</taxon>
        <taxon>Alphaherpesvirinae</taxon>
        <taxon>Scutavirus</taxon>
        <taxon>Scutavirus chelonidalpha5</taxon>
    </lineage>
</organism>
<evidence type="ECO:0000313" key="5">
    <source>
        <dbReference type="Proteomes" id="UP000325782"/>
    </source>
</evidence>
<sequence length="108" mass="11699">MTSLPLEQGEVEGLYRHQPPYRLLCKRPKRGSFLLGGLSGFLRPVGGLLVLGGFLRFFRTSGGDDSELDESSLSLEESESGGKVSPFLAGTGFFPGRFVFGTFPGPER</sequence>
<feature type="transmembrane region" description="Helical" evidence="2">
    <location>
        <begin position="32"/>
        <end position="58"/>
    </location>
</feature>
<evidence type="ECO:0000256" key="1">
    <source>
        <dbReference type="SAM" id="MobiDB-lite"/>
    </source>
</evidence>
<dbReference type="GeneID" id="80532637"/>
<dbReference type="RefSeq" id="YP_010795478.1">
    <property type="nucleotide sequence ID" value="NC_075701.1"/>
</dbReference>
<feature type="region of interest" description="Disordered" evidence="1">
    <location>
        <begin position="62"/>
        <end position="82"/>
    </location>
</feature>
<keyword evidence="2" id="KW-1133">Transmembrane helix</keyword>
<reference evidence="3" key="2">
    <citation type="submission" date="2013-11" db="EMBL/GenBank/DDBJ databases">
        <authorList>
            <person name="Ackermann M."/>
        </authorList>
    </citation>
    <scope>NUCLEOTIDE SEQUENCE</scope>
</reference>
<evidence type="ECO:0000313" key="3">
    <source>
        <dbReference type="EMBL" id="AHA93292.1"/>
    </source>
</evidence>
<evidence type="ECO:0000313" key="4">
    <source>
        <dbReference type="EMBL" id="AHA93313.1"/>
    </source>
</evidence>
<accession>V5NWM1</accession>
<reference evidence="3 5" key="1">
    <citation type="journal article" date="2012" name="PLoS ONE">
        <title>The genome of Chelonid herpesvirus 5 harbors atypical genes.</title>
        <authorList>
            <person name="Ackermann M."/>
            <person name="Koriabine M."/>
            <person name="Hartmann-Fritsch F."/>
            <person name="de Jong P.J."/>
            <person name="Lewis T.D."/>
            <person name="Schetle N."/>
            <person name="Work T.M."/>
            <person name="Dagenais J."/>
            <person name="Balazs G.H."/>
            <person name="Leong J.A."/>
        </authorList>
    </citation>
    <scope>NUCLEOTIDE SEQUENCE [LARGE SCALE GENOMIC DNA]</scope>
</reference>
<evidence type="ECO:0000256" key="2">
    <source>
        <dbReference type="SAM" id="Phobius"/>
    </source>
</evidence>
<dbReference type="Proteomes" id="UP000325782">
    <property type="component" value="Segment"/>
</dbReference>
<dbReference type="EMBL" id="HQ878327">
    <property type="protein sequence ID" value="AHA93292.1"/>
    <property type="molecule type" value="Genomic_DNA"/>
</dbReference>
<keyword evidence="2" id="KW-0812">Transmembrane</keyword>
<dbReference type="EMBL" id="HQ878327">
    <property type="protein sequence ID" value="AHA93313.1"/>
    <property type="molecule type" value="Genomic_DNA"/>
</dbReference>